<evidence type="ECO:0000256" key="3">
    <source>
        <dbReference type="ARBA" id="ARBA00022448"/>
    </source>
</evidence>
<evidence type="ECO:0000256" key="10">
    <source>
        <dbReference type="SAM" id="MobiDB-lite"/>
    </source>
</evidence>
<dbReference type="GO" id="GO:0015031">
    <property type="term" value="P:protein transport"/>
    <property type="evidence" value="ECO:0007669"/>
    <property type="project" value="UniProtKB-KW"/>
</dbReference>
<dbReference type="Proteomes" id="UP000216004">
    <property type="component" value="Unassembled WGS sequence"/>
</dbReference>
<feature type="transmembrane region" description="Helical" evidence="11">
    <location>
        <begin position="6"/>
        <end position="24"/>
    </location>
</feature>
<dbReference type="PANTHER" id="PTHR33909:SF1">
    <property type="entry name" value="SEC TRANSLOCON ACCESSORY COMPLEX SUBUNIT YAJC"/>
    <property type="match status" value="1"/>
</dbReference>
<dbReference type="EMBL" id="MWWS01000002">
    <property type="protein sequence ID" value="OZG50899.1"/>
    <property type="molecule type" value="Genomic_DNA"/>
</dbReference>
<organism evidence="12 13">
    <name type="scientific">Bombiscardovia coagulans</name>
    <dbReference type="NCBI Taxonomy" id="686666"/>
    <lineage>
        <taxon>Bacteria</taxon>
        <taxon>Bacillati</taxon>
        <taxon>Actinomycetota</taxon>
        <taxon>Actinomycetes</taxon>
        <taxon>Bifidobacteriales</taxon>
        <taxon>Bifidobacteriaceae</taxon>
        <taxon>Bombiscardovia</taxon>
    </lineage>
</organism>
<comment type="caution">
    <text evidence="12">The sequence shown here is derived from an EMBL/GenBank/DDBJ whole genome shotgun (WGS) entry which is preliminary data.</text>
</comment>
<name>A0A261EVK9_9BIFI</name>
<keyword evidence="6" id="KW-0653">Protein transport</keyword>
<dbReference type="GO" id="GO:0005886">
    <property type="term" value="C:plasma membrane"/>
    <property type="evidence" value="ECO:0007669"/>
    <property type="project" value="UniProtKB-SubCell"/>
</dbReference>
<sequence length="139" mass="15298">MQSSLSSMLFLILIIVLMFAMTWWSSKKTKQRQQSLENFRTSLQPGQEVSTASGLLGTVVSIDLEKEQVVIDSEGTKSRWRIQAITEPPIVPAYVHDDEVDEQGNPKQVASDSETPSSNDSVKVNDSAVDSEDSAPAKK</sequence>
<keyword evidence="5 11" id="KW-0812">Transmembrane</keyword>
<evidence type="ECO:0000256" key="9">
    <source>
        <dbReference type="ARBA" id="ARBA00023136"/>
    </source>
</evidence>
<comment type="subcellular location">
    <subcellularLocation>
        <location evidence="1">Cell membrane</location>
        <topology evidence="1">Single-pass membrane protein</topology>
    </subcellularLocation>
</comment>
<keyword evidence="13" id="KW-1185">Reference proteome</keyword>
<evidence type="ECO:0000256" key="8">
    <source>
        <dbReference type="ARBA" id="ARBA00023010"/>
    </source>
</evidence>
<accession>A0A261EVK9</accession>
<evidence type="ECO:0000313" key="13">
    <source>
        <dbReference type="Proteomes" id="UP000216004"/>
    </source>
</evidence>
<keyword evidence="7 11" id="KW-1133">Transmembrane helix</keyword>
<evidence type="ECO:0000256" key="5">
    <source>
        <dbReference type="ARBA" id="ARBA00022692"/>
    </source>
</evidence>
<comment type="similarity">
    <text evidence="2">Belongs to the YajC family.</text>
</comment>
<feature type="compositionally biased region" description="Polar residues" evidence="10">
    <location>
        <begin position="105"/>
        <end position="124"/>
    </location>
</feature>
<dbReference type="SMART" id="SM01323">
    <property type="entry name" value="YajC"/>
    <property type="match status" value="1"/>
</dbReference>
<evidence type="ECO:0000256" key="4">
    <source>
        <dbReference type="ARBA" id="ARBA00022475"/>
    </source>
</evidence>
<dbReference type="Pfam" id="PF02699">
    <property type="entry name" value="YajC"/>
    <property type="match status" value="1"/>
</dbReference>
<keyword evidence="8" id="KW-0811">Translocation</keyword>
<protein>
    <submittedName>
        <fullName evidence="12">Transporter</fullName>
    </submittedName>
</protein>
<evidence type="ECO:0000313" key="12">
    <source>
        <dbReference type="EMBL" id="OZG50899.1"/>
    </source>
</evidence>
<keyword evidence="3" id="KW-0813">Transport</keyword>
<dbReference type="InterPro" id="IPR003849">
    <property type="entry name" value="Preprotein_translocase_YajC"/>
</dbReference>
<dbReference type="RefSeq" id="WP_094722145.1">
    <property type="nucleotide sequence ID" value="NZ_MWWS01000002.1"/>
</dbReference>
<dbReference type="PANTHER" id="PTHR33909">
    <property type="entry name" value="SEC TRANSLOCON ACCESSORY COMPLEX SUBUNIT YAJC"/>
    <property type="match status" value="1"/>
</dbReference>
<feature type="region of interest" description="Disordered" evidence="10">
    <location>
        <begin position="93"/>
        <end position="139"/>
    </location>
</feature>
<evidence type="ECO:0000256" key="2">
    <source>
        <dbReference type="ARBA" id="ARBA00006742"/>
    </source>
</evidence>
<evidence type="ECO:0000256" key="11">
    <source>
        <dbReference type="SAM" id="Phobius"/>
    </source>
</evidence>
<reference evidence="12 13" key="1">
    <citation type="journal article" date="2017" name="BMC Genomics">
        <title>Comparative genomic and phylogenomic analyses of the Bifidobacteriaceae family.</title>
        <authorList>
            <person name="Lugli G.A."/>
            <person name="Milani C."/>
            <person name="Turroni F."/>
            <person name="Duranti S."/>
            <person name="Mancabelli L."/>
            <person name="Mangifesta M."/>
            <person name="Ferrario C."/>
            <person name="Modesto M."/>
            <person name="Mattarelli P."/>
            <person name="Jiri K."/>
            <person name="van Sinderen D."/>
            <person name="Ventura M."/>
        </authorList>
    </citation>
    <scope>NUCLEOTIDE SEQUENCE [LARGE SCALE GENOMIC DNA]</scope>
    <source>
        <strain evidence="12 13">DSM 22924</strain>
    </source>
</reference>
<gene>
    <name evidence="12" type="ORF">BOCO_0085</name>
</gene>
<dbReference type="OrthoDB" id="3240462at2"/>
<keyword evidence="4" id="KW-1003">Cell membrane</keyword>
<evidence type="ECO:0000256" key="6">
    <source>
        <dbReference type="ARBA" id="ARBA00022927"/>
    </source>
</evidence>
<evidence type="ECO:0000256" key="1">
    <source>
        <dbReference type="ARBA" id="ARBA00004162"/>
    </source>
</evidence>
<keyword evidence="9 11" id="KW-0472">Membrane</keyword>
<dbReference type="AlphaFoldDB" id="A0A261EVK9"/>
<evidence type="ECO:0000256" key="7">
    <source>
        <dbReference type="ARBA" id="ARBA00022989"/>
    </source>
</evidence>
<proteinExistence type="inferred from homology"/>